<evidence type="ECO:0000256" key="4">
    <source>
        <dbReference type="ARBA" id="ARBA00022967"/>
    </source>
</evidence>
<gene>
    <name evidence="8" type="ORF">MNBD_NITROSPIRAE03-13</name>
</gene>
<feature type="transmembrane region" description="Helical" evidence="7">
    <location>
        <begin position="176"/>
        <end position="195"/>
    </location>
</feature>
<keyword evidence="6 7" id="KW-0472">Membrane</keyword>
<feature type="transmembrane region" description="Helical" evidence="7">
    <location>
        <begin position="75"/>
        <end position="95"/>
    </location>
</feature>
<keyword evidence="4" id="KW-1278">Translocase</keyword>
<accession>A0A3B1DQ65</accession>
<dbReference type="EMBL" id="UOGI01000213">
    <property type="protein sequence ID" value="VAX33875.1"/>
    <property type="molecule type" value="Genomic_DNA"/>
</dbReference>
<dbReference type="GO" id="GO:0005886">
    <property type="term" value="C:plasma membrane"/>
    <property type="evidence" value="ECO:0007669"/>
    <property type="project" value="TreeGrafter"/>
</dbReference>
<protein>
    <submittedName>
        <fullName evidence="8">Electron transport complex protein RnfA</fullName>
    </submittedName>
</protein>
<feature type="transmembrane region" description="Helical" evidence="7">
    <location>
        <begin position="12"/>
        <end position="35"/>
    </location>
</feature>
<feature type="transmembrane region" description="Helical" evidence="7">
    <location>
        <begin position="133"/>
        <end position="155"/>
    </location>
</feature>
<dbReference type="InterPro" id="IPR050133">
    <property type="entry name" value="NqrDE/RnfAE_oxidrdctase"/>
</dbReference>
<reference evidence="8" key="1">
    <citation type="submission" date="2018-06" db="EMBL/GenBank/DDBJ databases">
        <authorList>
            <person name="Zhirakovskaya E."/>
        </authorList>
    </citation>
    <scope>NUCLEOTIDE SEQUENCE</scope>
</reference>
<dbReference type="GO" id="GO:0012505">
    <property type="term" value="C:endomembrane system"/>
    <property type="evidence" value="ECO:0007669"/>
    <property type="project" value="UniProtKB-SubCell"/>
</dbReference>
<keyword evidence="3 7" id="KW-0812">Transmembrane</keyword>
<evidence type="ECO:0000313" key="8">
    <source>
        <dbReference type="EMBL" id="VAX33875.1"/>
    </source>
</evidence>
<organism evidence="8">
    <name type="scientific">hydrothermal vent metagenome</name>
    <dbReference type="NCBI Taxonomy" id="652676"/>
    <lineage>
        <taxon>unclassified sequences</taxon>
        <taxon>metagenomes</taxon>
        <taxon>ecological metagenomes</taxon>
    </lineage>
</organism>
<feature type="transmembrane region" description="Helical" evidence="7">
    <location>
        <begin position="107"/>
        <end position="127"/>
    </location>
</feature>
<dbReference type="InterPro" id="IPR003667">
    <property type="entry name" value="NqrDE/RnfAE"/>
</dbReference>
<evidence type="ECO:0000256" key="5">
    <source>
        <dbReference type="ARBA" id="ARBA00022989"/>
    </source>
</evidence>
<feature type="transmembrane region" description="Helical" evidence="7">
    <location>
        <begin position="47"/>
        <end position="69"/>
    </location>
</feature>
<dbReference type="PIRSF" id="PIRSF006102">
    <property type="entry name" value="NQR_DE"/>
    <property type="match status" value="1"/>
</dbReference>
<evidence type="ECO:0000256" key="2">
    <source>
        <dbReference type="ARBA" id="ARBA00022448"/>
    </source>
</evidence>
<evidence type="ECO:0000256" key="1">
    <source>
        <dbReference type="ARBA" id="ARBA00004127"/>
    </source>
</evidence>
<evidence type="ECO:0000256" key="7">
    <source>
        <dbReference type="SAM" id="Phobius"/>
    </source>
</evidence>
<dbReference type="PANTHER" id="PTHR30335">
    <property type="entry name" value="INTEGRAL MEMBRANE PROTEIN OF SOXR-REDUCING COMPLEX"/>
    <property type="match status" value="1"/>
</dbReference>
<dbReference type="AlphaFoldDB" id="A0A3B1DQ65"/>
<dbReference type="PANTHER" id="PTHR30335:SF0">
    <property type="entry name" value="ION-TRANSLOCATING OXIDOREDUCTASE COMPLEX SUBUNIT A"/>
    <property type="match status" value="1"/>
</dbReference>
<keyword evidence="5 7" id="KW-1133">Transmembrane helix</keyword>
<name>A0A3B1DQ65_9ZZZZ</name>
<evidence type="ECO:0000256" key="3">
    <source>
        <dbReference type="ARBA" id="ARBA00022692"/>
    </source>
</evidence>
<dbReference type="Pfam" id="PF02508">
    <property type="entry name" value="Rnf-Nqr"/>
    <property type="match status" value="1"/>
</dbReference>
<sequence>MNSEFIKLFELFIAASVINNFVFTRFLGLCIFFGVSKKMETAVGMSITFTSVMVISAALSWILLTYIMIPLNLTFLKIVIFIGVVAAFVQASDTIMRKISPGLYYKLGVYLALISTNCIIIAVPLIMTTEKYTFIETLIFALGSGIGFGISLVIMASIREKLELADVPRPFRGMPIAWITTALIALAFTGFSGLITM</sequence>
<keyword evidence="2" id="KW-0813">Transport</keyword>
<evidence type="ECO:0000256" key="6">
    <source>
        <dbReference type="ARBA" id="ARBA00023136"/>
    </source>
</evidence>
<comment type="subcellular location">
    <subcellularLocation>
        <location evidence="1">Endomembrane system</location>
        <topology evidence="1">Multi-pass membrane protein</topology>
    </subcellularLocation>
</comment>
<proteinExistence type="predicted"/>